<sequence>MERSSFRTSQRFQRETPPPNLNEVDAIFTVATTSAARYVSNSSSDNTTRLDEALKGIIQLVADVDKTTRLTLKNRHLKEFLEYTPFILNASTTNIVTRSKFYRLLFSIAHHNIPIRRFMAGELRLLGAVFSCLKASLQEQLGPQNMIDILRLLQVLSYEKMYHWNIGQTTSYHF</sequence>
<dbReference type="InterPro" id="IPR042510">
    <property type="entry name" value="CIP2A"/>
</dbReference>
<dbReference type="PANTHER" id="PTHR23161:SF2">
    <property type="entry name" value="PROTEIN CIP2A"/>
    <property type="match status" value="1"/>
</dbReference>
<dbReference type="AlphaFoldDB" id="A0A1I7TG68"/>
<evidence type="ECO:0000256" key="1">
    <source>
        <dbReference type="SAM" id="MobiDB-lite"/>
    </source>
</evidence>
<proteinExistence type="predicted"/>
<dbReference type="WBParaSite" id="Csp11.Scaffold605.g5622.t1">
    <property type="protein sequence ID" value="Csp11.Scaffold605.g5622.t1"/>
    <property type="gene ID" value="Csp11.Scaffold605.g5622"/>
</dbReference>
<feature type="compositionally biased region" description="Low complexity" evidence="1">
    <location>
        <begin position="1"/>
        <end position="11"/>
    </location>
</feature>
<keyword evidence="2" id="KW-1185">Reference proteome</keyword>
<dbReference type="STRING" id="1561998.A0A1I7TG68"/>
<accession>A0A1I7TG68</accession>
<reference evidence="3" key="1">
    <citation type="submission" date="2016-11" db="UniProtKB">
        <authorList>
            <consortium name="WormBaseParasite"/>
        </authorList>
    </citation>
    <scope>IDENTIFICATION</scope>
</reference>
<evidence type="ECO:0000313" key="2">
    <source>
        <dbReference type="Proteomes" id="UP000095282"/>
    </source>
</evidence>
<protein>
    <submittedName>
        <fullName evidence="3">NR LBD domain-containing protein</fullName>
    </submittedName>
</protein>
<feature type="region of interest" description="Disordered" evidence="1">
    <location>
        <begin position="1"/>
        <end position="20"/>
    </location>
</feature>
<dbReference type="eggNOG" id="ENOG502QTAP">
    <property type="taxonomic scope" value="Eukaryota"/>
</dbReference>
<evidence type="ECO:0000313" key="3">
    <source>
        <dbReference type="WBParaSite" id="Csp11.Scaffold605.g5622.t1"/>
    </source>
</evidence>
<dbReference type="Proteomes" id="UP000095282">
    <property type="component" value="Unplaced"/>
</dbReference>
<organism evidence="2 3">
    <name type="scientific">Caenorhabditis tropicalis</name>
    <dbReference type="NCBI Taxonomy" id="1561998"/>
    <lineage>
        <taxon>Eukaryota</taxon>
        <taxon>Metazoa</taxon>
        <taxon>Ecdysozoa</taxon>
        <taxon>Nematoda</taxon>
        <taxon>Chromadorea</taxon>
        <taxon>Rhabditida</taxon>
        <taxon>Rhabditina</taxon>
        <taxon>Rhabditomorpha</taxon>
        <taxon>Rhabditoidea</taxon>
        <taxon>Rhabditidae</taxon>
        <taxon>Peloderinae</taxon>
        <taxon>Caenorhabditis</taxon>
    </lineage>
</organism>
<name>A0A1I7TG68_9PELO</name>
<dbReference type="PANTHER" id="PTHR23161">
    <property type="entry name" value="PROTEIN CIP2A"/>
    <property type="match status" value="1"/>
</dbReference>